<gene>
    <name evidence="6" type="ORF">FNB15_07090</name>
</gene>
<dbReference type="InterPro" id="IPR011075">
    <property type="entry name" value="TetR_C"/>
</dbReference>
<evidence type="ECO:0000256" key="2">
    <source>
        <dbReference type="ARBA" id="ARBA00023125"/>
    </source>
</evidence>
<dbReference type="PANTHER" id="PTHR47506">
    <property type="entry name" value="TRANSCRIPTIONAL REGULATORY PROTEIN"/>
    <property type="match status" value="1"/>
</dbReference>
<dbReference type="InterPro" id="IPR001647">
    <property type="entry name" value="HTH_TetR"/>
</dbReference>
<sequence>MARPKAFDTDAALVRAMELFWEQGYAATSMEQLVVAMGISRQSLYDTFGDKHRLFLAAMDSYCAMLDDAMLRPLRAPDAGLQALHEAGLAIIDFLVRYPKRRACLMANTTLELAPHDAEIAVKVRAHMDNMAAAFRHALINARTRGEIAASSNADALAKYLVGMAHGLMVMAKSGADRDALTSILTTAVAPLMPAPDFRPAA</sequence>
<dbReference type="GO" id="GO:0003677">
    <property type="term" value="F:DNA binding"/>
    <property type="evidence" value="ECO:0007669"/>
    <property type="project" value="UniProtKB-UniRule"/>
</dbReference>
<dbReference type="Pfam" id="PF16925">
    <property type="entry name" value="TetR_C_13"/>
    <property type="match status" value="1"/>
</dbReference>
<keyword evidence="2 4" id="KW-0238">DNA-binding</keyword>
<evidence type="ECO:0000256" key="4">
    <source>
        <dbReference type="PROSITE-ProRule" id="PRU00335"/>
    </source>
</evidence>
<evidence type="ECO:0000256" key="1">
    <source>
        <dbReference type="ARBA" id="ARBA00023015"/>
    </source>
</evidence>
<dbReference type="Gene3D" id="1.10.357.10">
    <property type="entry name" value="Tetracycline Repressor, domain 2"/>
    <property type="match status" value="1"/>
</dbReference>
<accession>A0A516GZX0</accession>
<keyword evidence="3" id="KW-0804">Transcription</keyword>
<reference evidence="6 7" key="1">
    <citation type="submission" date="2019-07" db="EMBL/GenBank/DDBJ databases">
        <title>Genome sequencing for Ferrovibrio sp. K5.</title>
        <authorList>
            <person name="Park S.-J."/>
        </authorList>
    </citation>
    <scope>NUCLEOTIDE SEQUENCE [LARGE SCALE GENOMIC DNA]</scope>
    <source>
        <strain evidence="6 7">K5</strain>
    </source>
</reference>
<dbReference type="InterPro" id="IPR036271">
    <property type="entry name" value="Tet_transcr_reg_TetR-rel_C_sf"/>
</dbReference>
<proteinExistence type="predicted"/>
<feature type="DNA-binding region" description="H-T-H motif" evidence="4">
    <location>
        <begin position="29"/>
        <end position="48"/>
    </location>
</feature>
<dbReference type="InterPro" id="IPR009057">
    <property type="entry name" value="Homeodomain-like_sf"/>
</dbReference>
<dbReference type="Proteomes" id="UP000317496">
    <property type="component" value="Chromosome"/>
</dbReference>
<protein>
    <submittedName>
        <fullName evidence="6">TetR/AcrR family transcriptional regulator</fullName>
    </submittedName>
</protein>
<evidence type="ECO:0000313" key="6">
    <source>
        <dbReference type="EMBL" id="QDO97052.1"/>
    </source>
</evidence>
<dbReference type="PROSITE" id="PS50977">
    <property type="entry name" value="HTH_TETR_2"/>
    <property type="match status" value="1"/>
</dbReference>
<dbReference type="KEGG" id="fer:FNB15_07090"/>
<dbReference type="AlphaFoldDB" id="A0A516GZX0"/>
<evidence type="ECO:0000259" key="5">
    <source>
        <dbReference type="PROSITE" id="PS50977"/>
    </source>
</evidence>
<name>A0A516GZX0_9PROT</name>
<dbReference type="OrthoDB" id="9795242at2"/>
<organism evidence="6 7">
    <name type="scientific">Ferrovibrio terrae</name>
    <dbReference type="NCBI Taxonomy" id="2594003"/>
    <lineage>
        <taxon>Bacteria</taxon>
        <taxon>Pseudomonadati</taxon>
        <taxon>Pseudomonadota</taxon>
        <taxon>Alphaproteobacteria</taxon>
        <taxon>Rhodospirillales</taxon>
        <taxon>Rhodospirillaceae</taxon>
        <taxon>Ferrovibrio</taxon>
    </lineage>
</organism>
<keyword evidence="7" id="KW-1185">Reference proteome</keyword>
<evidence type="ECO:0000313" key="7">
    <source>
        <dbReference type="Proteomes" id="UP000317496"/>
    </source>
</evidence>
<evidence type="ECO:0000256" key="3">
    <source>
        <dbReference type="ARBA" id="ARBA00023163"/>
    </source>
</evidence>
<dbReference type="PANTHER" id="PTHR47506:SF1">
    <property type="entry name" value="HTH-TYPE TRANSCRIPTIONAL REGULATOR YJDC"/>
    <property type="match status" value="1"/>
</dbReference>
<dbReference type="RefSeq" id="WP_144068033.1">
    <property type="nucleotide sequence ID" value="NZ_CP041636.1"/>
</dbReference>
<dbReference type="EMBL" id="CP041636">
    <property type="protein sequence ID" value="QDO97052.1"/>
    <property type="molecule type" value="Genomic_DNA"/>
</dbReference>
<dbReference type="Gene3D" id="1.10.10.60">
    <property type="entry name" value="Homeodomain-like"/>
    <property type="match status" value="1"/>
</dbReference>
<dbReference type="SUPFAM" id="SSF46689">
    <property type="entry name" value="Homeodomain-like"/>
    <property type="match status" value="1"/>
</dbReference>
<feature type="domain" description="HTH tetR-type" evidence="5">
    <location>
        <begin position="6"/>
        <end position="66"/>
    </location>
</feature>
<keyword evidence="1" id="KW-0805">Transcription regulation</keyword>
<dbReference type="SUPFAM" id="SSF48498">
    <property type="entry name" value="Tetracyclin repressor-like, C-terminal domain"/>
    <property type="match status" value="1"/>
</dbReference>
<dbReference type="Pfam" id="PF00440">
    <property type="entry name" value="TetR_N"/>
    <property type="match status" value="1"/>
</dbReference>